<feature type="transmembrane region" description="Helical" evidence="1">
    <location>
        <begin position="196"/>
        <end position="220"/>
    </location>
</feature>
<accession>A0ABR5YE83</accession>
<feature type="transmembrane region" description="Helical" evidence="1">
    <location>
        <begin position="91"/>
        <end position="111"/>
    </location>
</feature>
<evidence type="ECO:0000256" key="1">
    <source>
        <dbReference type="SAM" id="Phobius"/>
    </source>
</evidence>
<organism evidence="2 3">
    <name type="scientific">Sphingomonas hankookensis</name>
    <dbReference type="NCBI Taxonomy" id="563996"/>
    <lineage>
        <taxon>Bacteria</taxon>
        <taxon>Pseudomonadati</taxon>
        <taxon>Pseudomonadota</taxon>
        <taxon>Alphaproteobacteria</taxon>
        <taxon>Sphingomonadales</taxon>
        <taxon>Sphingomonadaceae</taxon>
        <taxon>Sphingomonas</taxon>
    </lineage>
</organism>
<evidence type="ECO:0000313" key="2">
    <source>
        <dbReference type="EMBL" id="KZE17131.1"/>
    </source>
</evidence>
<feature type="transmembrane region" description="Helical" evidence="1">
    <location>
        <begin position="232"/>
        <end position="253"/>
    </location>
</feature>
<evidence type="ECO:0000313" key="3">
    <source>
        <dbReference type="Proteomes" id="UP000076609"/>
    </source>
</evidence>
<reference evidence="3" key="1">
    <citation type="submission" date="2016-01" db="EMBL/GenBank/DDBJ databases">
        <title>Draft genome of Chromobacterium sp. F49.</title>
        <authorList>
            <person name="Hong K.W."/>
        </authorList>
    </citation>
    <scope>NUCLEOTIDE SEQUENCE [LARGE SCALE GENOMIC DNA]</scope>
    <source>
        <strain evidence="3">CN3</strain>
    </source>
</reference>
<name>A0ABR5YE83_9SPHN</name>
<protein>
    <recommendedName>
        <fullName evidence="4">Glycerophosphoryl diester phosphodiesterase membrane domain-containing protein</fullName>
    </recommendedName>
</protein>
<keyword evidence="1" id="KW-0472">Membrane</keyword>
<keyword evidence="3" id="KW-1185">Reference proteome</keyword>
<dbReference type="Proteomes" id="UP000076609">
    <property type="component" value="Unassembled WGS sequence"/>
</dbReference>
<proteinExistence type="predicted"/>
<sequence>MTFLFLLLLLPLLFLVAAIVGAFFEARRSPYPFAMGRVISNSFAAIGGAPLPLFAASALLNAPAQLLMPLFAPNAYDADRLVEAGSSVAPLGMLGLLLYPPVMVFMAGLAVDTLAGRPVDPAATLRMALRRFLPALAMFLLFGIAVFAGMVLFFLPAIFVILTWFVVVPVMAAEGRGALECFSRSSQLMRGMRWRLLLLLVIVGLLWLVVSLLVQGPIVLLLGAGGGWTASVIRAVFATLLGVLPATGTAAVYHEIRTAKEGSGTHDLETVFA</sequence>
<keyword evidence="1" id="KW-1133">Transmembrane helix</keyword>
<gene>
    <name evidence="2" type="ORF">AVT10_11790</name>
</gene>
<feature type="transmembrane region" description="Helical" evidence="1">
    <location>
        <begin position="132"/>
        <end position="151"/>
    </location>
</feature>
<keyword evidence="1" id="KW-0812">Transmembrane</keyword>
<comment type="caution">
    <text evidence="2">The sequence shown here is derived from an EMBL/GenBank/DDBJ whole genome shotgun (WGS) entry which is preliminary data.</text>
</comment>
<dbReference type="RefSeq" id="WP_066689305.1">
    <property type="nucleotide sequence ID" value="NZ_CP117025.1"/>
</dbReference>
<feature type="transmembrane region" description="Helical" evidence="1">
    <location>
        <begin position="157"/>
        <end position="175"/>
    </location>
</feature>
<dbReference type="EMBL" id="LQQO01000007">
    <property type="protein sequence ID" value="KZE17131.1"/>
    <property type="molecule type" value="Genomic_DNA"/>
</dbReference>
<evidence type="ECO:0008006" key="4">
    <source>
        <dbReference type="Google" id="ProtNLM"/>
    </source>
</evidence>